<dbReference type="EMBL" id="BMHB01000002">
    <property type="protein sequence ID" value="GGI16636.1"/>
    <property type="molecule type" value="Genomic_DNA"/>
</dbReference>
<dbReference type="OrthoDB" id="1859224at2"/>
<keyword evidence="5" id="KW-1185">Reference proteome</keyword>
<evidence type="ECO:0000256" key="1">
    <source>
        <dbReference type="ARBA" id="ARBA00023125"/>
    </source>
</evidence>
<evidence type="ECO:0000313" key="5">
    <source>
        <dbReference type="Proteomes" id="UP000626244"/>
    </source>
</evidence>
<evidence type="ECO:0000313" key="4">
    <source>
        <dbReference type="EMBL" id="GGI16636.1"/>
    </source>
</evidence>
<dbReference type="GO" id="GO:0003700">
    <property type="term" value="F:DNA-binding transcription factor activity"/>
    <property type="evidence" value="ECO:0007669"/>
    <property type="project" value="TreeGrafter"/>
</dbReference>
<dbReference type="AlphaFoldDB" id="A0A8J3F1I6"/>
<dbReference type="Proteomes" id="UP000626244">
    <property type="component" value="Unassembled WGS sequence"/>
</dbReference>
<feature type="domain" description="Sin" evidence="3">
    <location>
        <begin position="63"/>
        <end position="101"/>
    </location>
</feature>
<accession>A0A8J3F1I6</accession>
<evidence type="ECO:0000259" key="2">
    <source>
        <dbReference type="PROSITE" id="PS50943"/>
    </source>
</evidence>
<dbReference type="Pfam" id="PF01381">
    <property type="entry name" value="HTH_3"/>
    <property type="match status" value="1"/>
</dbReference>
<gene>
    <name evidence="4" type="ORF">GCM10007380_33950</name>
</gene>
<organism evidence="4 5">
    <name type="scientific">Gottfriedia solisilvae</name>
    <dbReference type="NCBI Taxonomy" id="1516104"/>
    <lineage>
        <taxon>Bacteria</taxon>
        <taxon>Bacillati</taxon>
        <taxon>Bacillota</taxon>
        <taxon>Bacilli</taxon>
        <taxon>Bacillales</taxon>
        <taxon>Bacillaceae</taxon>
        <taxon>Gottfriedia</taxon>
    </lineage>
</organism>
<dbReference type="SUPFAM" id="SSF47413">
    <property type="entry name" value="lambda repressor-like DNA-binding domains"/>
    <property type="match status" value="1"/>
</dbReference>
<dbReference type="InterPro" id="IPR036281">
    <property type="entry name" value="SinR/SinI_dimer_dom_sf"/>
</dbReference>
<dbReference type="InterPro" id="IPR001387">
    <property type="entry name" value="Cro/C1-type_HTH"/>
</dbReference>
<dbReference type="RefSeq" id="WP_088001240.1">
    <property type="nucleotide sequence ID" value="NZ_BMHB01000002.1"/>
</dbReference>
<evidence type="ECO:0000259" key="3">
    <source>
        <dbReference type="PROSITE" id="PS51500"/>
    </source>
</evidence>
<keyword evidence="1" id="KW-0238">DNA-binding</keyword>
<dbReference type="PANTHER" id="PTHR46797">
    <property type="entry name" value="HTH-TYPE TRANSCRIPTIONAL REGULATOR"/>
    <property type="match status" value="1"/>
</dbReference>
<reference evidence="5" key="1">
    <citation type="journal article" date="2019" name="Int. J. Syst. Evol. Microbiol.">
        <title>The Global Catalogue of Microorganisms (GCM) 10K type strain sequencing project: providing services to taxonomists for standard genome sequencing and annotation.</title>
        <authorList>
            <consortium name="The Broad Institute Genomics Platform"/>
            <consortium name="The Broad Institute Genome Sequencing Center for Infectious Disease"/>
            <person name="Wu L."/>
            <person name="Ma J."/>
        </authorList>
    </citation>
    <scope>NUCLEOTIDE SEQUENCE [LARGE SCALE GENOMIC DNA]</scope>
    <source>
        <strain evidence="5">CGMCC 1.14993</strain>
    </source>
</reference>
<dbReference type="Gene3D" id="1.10.260.40">
    <property type="entry name" value="lambda repressor-like DNA-binding domains"/>
    <property type="match status" value="1"/>
</dbReference>
<dbReference type="CDD" id="cd00093">
    <property type="entry name" value="HTH_XRE"/>
    <property type="match status" value="1"/>
</dbReference>
<feature type="domain" description="HTH cro/C1-type" evidence="2">
    <location>
        <begin position="6"/>
        <end position="61"/>
    </location>
</feature>
<dbReference type="GO" id="GO:0003677">
    <property type="term" value="F:DNA binding"/>
    <property type="evidence" value="ECO:0007669"/>
    <property type="project" value="UniProtKB-KW"/>
</dbReference>
<dbReference type="SUPFAM" id="SSF47406">
    <property type="entry name" value="SinR repressor dimerisation domain-like"/>
    <property type="match status" value="1"/>
</dbReference>
<proteinExistence type="predicted"/>
<dbReference type="PANTHER" id="PTHR46797:SF13">
    <property type="entry name" value="HTH-TYPE TRANSCRIPTIONAL REGULATOR SINR"/>
    <property type="match status" value="1"/>
</dbReference>
<dbReference type="InterPro" id="IPR010982">
    <property type="entry name" value="Lambda_DNA-bd_dom_sf"/>
</dbReference>
<dbReference type="GO" id="GO:0046983">
    <property type="term" value="F:protein dimerization activity"/>
    <property type="evidence" value="ECO:0007669"/>
    <property type="project" value="InterPro"/>
</dbReference>
<dbReference type="InterPro" id="IPR010981">
    <property type="entry name" value="SinR/SinI_dimer_dom"/>
</dbReference>
<sequence length="106" mass="12111">MIGERIKKLRLQHGMSLTELAERAGVAKSYISSIERQLQTNPSIQVLDKISEVFNTTAENLLKEDDDVTNVIDSEWMTILQEAIDSGIPKEELKKFIEFNKFKQGK</sequence>
<dbReference type="SMART" id="SM00530">
    <property type="entry name" value="HTH_XRE"/>
    <property type="match status" value="1"/>
</dbReference>
<dbReference type="InterPro" id="IPR050807">
    <property type="entry name" value="TransReg_Diox_bact_type"/>
</dbReference>
<dbReference type="Pfam" id="PF08671">
    <property type="entry name" value="SinI"/>
    <property type="match status" value="1"/>
</dbReference>
<name>A0A8J3F1I6_9BACI</name>
<comment type="caution">
    <text evidence="4">The sequence shown here is derived from an EMBL/GenBank/DDBJ whole genome shotgun (WGS) entry which is preliminary data.</text>
</comment>
<dbReference type="PROSITE" id="PS50943">
    <property type="entry name" value="HTH_CROC1"/>
    <property type="match status" value="1"/>
</dbReference>
<dbReference type="GO" id="GO:0005829">
    <property type="term" value="C:cytosol"/>
    <property type="evidence" value="ECO:0007669"/>
    <property type="project" value="TreeGrafter"/>
</dbReference>
<protein>
    <submittedName>
        <fullName evidence="4">Transcriptional regulator</fullName>
    </submittedName>
</protein>
<dbReference type="PROSITE" id="PS51500">
    <property type="entry name" value="SIN"/>
    <property type="match status" value="1"/>
</dbReference>